<evidence type="ECO:0000313" key="2">
    <source>
        <dbReference type="EMBL" id="KAK8767899.1"/>
    </source>
</evidence>
<comment type="caution">
    <text evidence="2">The sequence shown here is derived from an EMBL/GenBank/DDBJ whole genome shotgun (WGS) entry which is preliminary data.</text>
</comment>
<feature type="transmembrane region" description="Helical" evidence="1">
    <location>
        <begin position="395"/>
        <end position="415"/>
    </location>
</feature>
<dbReference type="Pfam" id="PF07690">
    <property type="entry name" value="MFS_1"/>
    <property type="match status" value="1"/>
</dbReference>
<accession>A0AAQ4DZK9</accession>
<protein>
    <recommendedName>
        <fullName evidence="4">Monocarboxylate transporter</fullName>
    </recommendedName>
</protein>
<gene>
    <name evidence="2" type="ORF">V5799_005320</name>
</gene>
<dbReference type="Gene3D" id="1.20.1250.20">
    <property type="entry name" value="MFS general substrate transporter like domains"/>
    <property type="match status" value="2"/>
</dbReference>
<keyword evidence="1" id="KW-0812">Transmembrane</keyword>
<dbReference type="Proteomes" id="UP001321473">
    <property type="component" value="Unassembled WGS sequence"/>
</dbReference>
<dbReference type="InterPro" id="IPR011701">
    <property type="entry name" value="MFS"/>
</dbReference>
<evidence type="ECO:0000256" key="1">
    <source>
        <dbReference type="SAM" id="Phobius"/>
    </source>
</evidence>
<feature type="transmembrane region" description="Helical" evidence="1">
    <location>
        <begin position="270"/>
        <end position="289"/>
    </location>
</feature>
<evidence type="ECO:0000313" key="3">
    <source>
        <dbReference type="Proteomes" id="UP001321473"/>
    </source>
</evidence>
<keyword evidence="3" id="KW-1185">Reference proteome</keyword>
<organism evidence="2 3">
    <name type="scientific">Amblyomma americanum</name>
    <name type="common">Lone star tick</name>
    <dbReference type="NCBI Taxonomy" id="6943"/>
    <lineage>
        <taxon>Eukaryota</taxon>
        <taxon>Metazoa</taxon>
        <taxon>Ecdysozoa</taxon>
        <taxon>Arthropoda</taxon>
        <taxon>Chelicerata</taxon>
        <taxon>Arachnida</taxon>
        <taxon>Acari</taxon>
        <taxon>Parasitiformes</taxon>
        <taxon>Ixodida</taxon>
        <taxon>Ixodoidea</taxon>
        <taxon>Ixodidae</taxon>
        <taxon>Amblyomminae</taxon>
        <taxon>Amblyomma</taxon>
    </lineage>
</organism>
<sequence length="473" mass="51983">QVGATSSFSNLFSATLFVQQRRLQRELQETDRDWHVTILAAAAFFFGSASIRSSGIFYLGIMNEFLVCRSTASWPDTLIDATCEMAGLLVAVFFERVNVITVMTVGSILAWLGVMASALAPNIIWMSLTLGVTHGLGIGLVFSALQVFLSQHFSKYRGTAHGIMYAGAAASAMVFPYLLEYKIQVLGFRLCLVIFGLMLVNLTIITLLLDKKSWAAGVAMRQIPRGSLYNSRTISAAISPTNPVGASLAAASCSHTDIVLREGRVFSCPMYYVIVVTWIVFNYCFDVFIGTIDDYATDKQMGFLRTISIMPILSTTDIFGGVCLPVLVDKGLVSRSALLSTTYMGLGVTTALLPVMNDFLPFVGMCLLLAMFMGCGNAMYGVLQSDYIRQDRLPVSYGAAGFVAGVLLIAKPFVIGYFRDVHKSYDGLFRMLSVLLFLLGFSWLLVVVYQWHTSGSWRRKKRRQAVLAVLGYL</sequence>
<reference evidence="2 3" key="1">
    <citation type="journal article" date="2023" name="Arcadia Sci">
        <title>De novo assembly of a long-read Amblyomma americanum tick genome.</title>
        <authorList>
            <person name="Chou S."/>
            <person name="Poskanzer K.E."/>
            <person name="Rollins M."/>
            <person name="Thuy-Boun P.S."/>
        </authorList>
    </citation>
    <scope>NUCLEOTIDE SEQUENCE [LARGE SCALE GENOMIC DNA]</scope>
    <source>
        <strain evidence="2">F_SG_1</strain>
        <tissue evidence="2">Salivary glands</tissue>
    </source>
</reference>
<dbReference type="EMBL" id="JARKHS020024812">
    <property type="protein sequence ID" value="KAK8767899.1"/>
    <property type="molecule type" value="Genomic_DNA"/>
</dbReference>
<proteinExistence type="predicted"/>
<dbReference type="AlphaFoldDB" id="A0AAQ4DZK9"/>
<feature type="transmembrane region" description="Helical" evidence="1">
    <location>
        <begin position="97"/>
        <end position="117"/>
    </location>
</feature>
<dbReference type="GO" id="GO:0008028">
    <property type="term" value="F:monocarboxylic acid transmembrane transporter activity"/>
    <property type="evidence" value="ECO:0007669"/>
    <property type="project" value="TreeGrafter"/>
</dbReference>
<name>A0AAQ4DZK9_AMBAM</name>
<dbReference type="InterPro" id="IPR050327">
    <property type="entry name" value="Proton-linked_MCT"/>
</dbReference>
<dbReference type="PANTHER" id="PTHR11360">
    <property type="entry name" value="MONOCARBOXYLATE TRANSPORTER"/>
    <property type="match status" value="1"/>
</dbReference>
<keyword evidence="1" id="KW-0472">Membrane</keyword>
<feature type="transmembrane region" description="Helical" evidence="1">
    <location>
        <begin position="337"/>
        <end position="356"/>
    </location>
</feature>
<keyword evidence="1" id="KW-1133">Transmembrane helix</keyword>
<feature type="transmembrane region" description="Helical" evidence="1">
    <location>
        <begin position="427"/>
        <end position="451"/>
    </location>
</feature>
<feature type="transmembrane region" description="Helical" evidence="1">
    <location>
        <begin position="123"/>
        <end position="150"/>
    </location>
</feature>
<evidence type="ECO:0008006" key="4">
    <source>
        <dbReference type="Google" id="ProtNLM"/>
    </source>
</evidence>
<feature type="transmembrane region" description="Helical" evidence="1">
    <location>
        <begin position="309"/>
        <end position="328"/>
    </location>
</feature>
<feature type="transmembrane region" description="Helical" evidence="1">
    <location>
        <begin position="185"/>
        <end position="209"/>
    </location>
</feature>
<feature type="transmembrane region" description="Helical" evidence="1">
    <location>
        <begin position="362"/>
        <end position="383"/>
    </location>
</feature>
<dbReference type="PANTHER" id="PTHR11360:SF303">
    <property type="entry name" value="MAJOR FACILITATOR SUPERFAMILY (MFS) PROFILE DOMAIN-CONTAINING PROTEIN"/>
    <property type="match status" value="1"/>
</dbReference>
<dbReference type="SUPFAM" id="SSF103473">
    <property type="entry name" value="MFS general substrate transporter"/>
    <property type="match status" value="1"/>
</dbReference>
<feature type="transmembrane region" description="Helical" evidence="1">
    <location>
        <begin position="162"/>
        <end position="179"/>
    </location>
</feature>
<dbReference type="InterPro" id="IPR036259">
    <property type="entry name" value="MFS_trans_sf"/>
</dbReference>
<feature type="non-terminal residue" evidence="2">
    <location>
        <position position="1"/>
    </location>
</feature>
<feature type="transmembrane region" description="Helical" evidence="1">
    <location>
        <begin position="34"/>
        <end position="61"/>
    </location>
</feature>